<name>A0A8H6QZL0_9EURO</name>
<dbReference type="Gene3D" id="2.160.20.10">
    <property type="entry name" value="Single-stranded right-handed beta-helix, Pectin lyase-like"/>
    <property type="match status" value="1"/>
</dbReference>
<evidence type="ECO:0000313" key="18">
    <source>
        <dbReference type="Proteomes" id="UP000641853"/>
    </source>
</evidence>
<evidence type="ECO:0000256" key="2">
    <source>
        <dbReference type="ARBA" id="ARBA00008834"/>
    </source>
</evidence>
<dbReference type="SUPFAM" id="SSF51126">
    <property type="entry name" value="Pectin lyase-like"/>
    <property type="match status" value="1"/>
</dbReference>
<comment type="subcellular location">
    <subcellularLocation>
        <location evidence="1">Secreted</location>
    </subcellularLocation>
</comment>
<evidence type="ECO:0000256" key="16">
    <source>
        <dbReference type="SAM" id="SignalP"/>
    </source>
</evidence>
<evidence type="ECO:0000313" key="17">
    <source>
        <dbReference type="EMBL" id="KAF7182364.1"/>
    </source>
</evidence>
<proteinExistence type="inferred from homology"/>
<keyword evidence="18" id="KW-1185">Reference proteome</keyword>
<dbReference type="InterPro" id="IPR000743">
    <property type="entry name" value="Glyco_hydro_28"/>
</dbReference>
<evidence type="ECO:0000256" key="5">
    <source>
        <dbReference type="ARBA" id="ARBA00022729"/>
    </source>
</evidence>
<evidence type="ECO:0000256" key="3">
    <source>
        <dbReference type="ARBA" id="ARBA00012736"/>
    </source>
</evidence>
<keyword evidence="11" id="KW-0961">Cell wall biogenesis/degradation</keyword>
<organism evidence="17 18">
    <name type="scientific">Aspergillus felis</name>
    <dbReference type="NCBI Taxonomy" id="1287682"/>
    <lineage>
        <taxon>Eukaryota</taxon>
        <taxon>Fungi</taxon>
        <taxon>Dikarya</taxon>
        <taxon>Ascomycota</taxon>
        <taxon>Pezizomycotina</taxon>
        <taxon>Eurotiomycetes</taxon>
        <taxon>Eurotiomycetidae</taxon>
        <taxon>Eurotiales</taxon>
        <taxon>Aspergillaceae</taxon>
        <taxon>Aspergillus</taxon>
        <taxon>Aspergillus subgen. Fumigati</taxon>
    </lineage>
</organism>
<evidence type="ECO:0000256" key="8">
    <source>
        <dbReference type="ARBA" id="ARBA00023157"/>
    </source>
</evidence>
<keyword evidence="5 16" id="KW-0732">Signal</keyword>
<evidence type="ECO:0000256" key="13">
    <source>
        <dbReference type="ARBA" id="ARBA00037707"/>
    </source>
</evidence>
<comment type="similarity">
    <text evidence="2 15">Belongs to the glycosyl hydrolase 28 family.</text>
</comment>
<dbReference type="SMART" id="SM00710">
    <property type="entry name" value="PbH1"/>
    <property type="match status" value="6"/>
</dbReference>
<evidence type="ECO:0000256" key="10">
    <source>
        <dbReference type="ARBA" id="ARBA00023295"/>
    </source>
</evidence>
<dbReference type="GO" id="GO:0045490">
    <property type="term" value="P:pectin catabolic process"/>
    <property type="evidence" value="ECO:0007669"/>
    <property type="project" value="UniProtKB-ARBA"/>
</dbReference>
<dbReference type="Proteomes" id="UP000641853">
    <property type="component" value="Unassembled WGS sequence"/>
</dbReference>
<evidence type="ECO:0000256" key="9">
    <source>
        <dbReference type="ARBA" id="ARBA00023180"/>
    </source>
</evidence>
<dbReference type="EC" id="3.2.1.15" evidence="3"/>
<dbReference type="PANTHER" id="PTHR31884">
    <property type="entry name" value="POLYGALACTURONASE"/>
    <property type="match status" value="1"/>
</dbReference>
<keyword evidence="10 15" id="KW-0326">Glycosidase</keyword>
<evidence type="ECO:0000256" key="12">
    <source>
        <dbReference type="ARBA" id="ARBA00034074"/>
    </source>
</evidence>
<comment type="function">
    <text evidence="13">Involved in maceration and soft-rotting of plant tissue. Hydrolyzes the 1,4-alpha glycosidic bonds of de-esterified pectate in the smooth region of the plant cell wall.</text>
</comment>
<dbReference type="PANTHER" id="PTHR31884:SF1">
    <property type="entry name" value="POLYGALACTURONASE"/>
    <property type="match status" value="1"/>
</dbReference>
<reference evidence="17" key="1">
    <citation type="submission" date="2020-06" db="EMBL/GenBank/DDBJ databases">
        <title>Draft genome sequences of strains closely related to Aspergillus parafelis and Aspergillus hiratsukae.</title>
        <authorList>
            <person name="Dos Santos R.A.C."/>
            <person name="Rivero-Menendez O."/>
            <person name="Steenwyk J.L."/>
            <person name="Mead M.E."/>
            <person name="Goldman G.H."/>
            <person name="Alastruey-Izquierdo A."/>
            <person name="Rokas A."/>
        </authorList>
    </citation>
    <scope>NUCLEOTIDE SEQUENCE</scope>
    <source>
        <strain evidence="17">CNM-CM7691</strain>
    </source>
</reference>
<keyword evidence="4" id="KW-0964">Secreted</keyword>
<evidence type="ECO:0000256" key="4">
    <source>
        <dbReference type="ARBA" id="ARBA00022525"/>
    </source>
</evidence>
<keyword evidence="7 15" id="KW-0378">Hydrolase</keyword>
<dbReference type="InterPro" id="IPR012334">
    <property type="entry name" value="Pectin_lyas_fold"/>
</dbReference>
<dbReference type="InterPro" id="IPR050434">
    <property type="entry name" value="Glycosyl_hydrlase_28"/>
</dbReference>
<evidence type="ECO:0000256" key="14">
    <source>
        <dbReference type="PROSITE-ProRule" id="PRU10052"/>
    </source>
</evidence>
<dbReference type="GO" id="GO:0005576">
    <property type="term" value="C:extracellular region"/>
    <property type="evidence" value="ECO:0007669"/>
    <property type="project" value="UniProtKB-SubCell"/>
</dbReference>
<dbReference type="PROSITE" id="PS00502">
    <property type="entry name" value="POLYGALACTURONASE"/>
    <property type="match status" value="1"/>
</dbReference>
<gene>
    <name evidence="17" type="ORF">CNMCM7691_001844</name>
</gene>
<evidence type="ECO:0000256" key="15">
    <source>
        <dbReference type="RuleBase" id="RU361169"/>
    </source>
</evidence>
<comment type="caution">
    <text evidence="17">The sequence shown here is derived from an EMBL/GenBank/DDBJ whole genome shotgun (WGS) entry which is preliminary data.</text>
</comment>
<feature type="active site" evidence="14">
    <location>
        <position position="237"/>
    </location>
</feature>
<dbReference type="InterPro" id="IPR006626">
    <property type="entry name" value="PbH1"/>
</dbReference>
<sequence length="1017" mass="111267">MLKLIGSLVLLASAAEVIASPVAEPVIAPSTTLEKRATCTFSGSSGAASAMASQKACSTIVLSNVAVPAGTTLDLSSLADGTTVIFEGETTWGYQAWSGPLLQISGNNIKVQGASGATLNPDGARWWDGKGGSGGVTKPKFFAAHSLTSSSITNLHILNTPLQAVSINGCNGLTITDMTIDDSAGDTQGGHNTDGFDIGSSSNVVITGAKVYNQDDCVAVNSGTGITFSGGLCSGGHGLSIGSVGGRSDNTVDTVSFTNSQVTKSANGIRVKATVGDTGTIKGVTYSGITLSSISNYGILIEQNYNGGDLKGSPTSGIPITNLIVENITGAGAVSSSGYNVAIVCGSGACSNWTWTNVDVTGAVKSPKQLFAVLLRVVPKLHDALGVKALYQSCVHLGRSVRRKVKIAKTRITKCNEQITHPQFSFLLSSPRFPSMVDLPFDIKHMICALVLALDTSRETLESLSLVNHTWYQAAVPLLYEMLQISLTTTAQLQADVEQLLNHPLRKRYLQYLRRLDLVGRSGKRSLELAALQEDQEGPIMQDDFLDRELWQKQRHTFPLCRRGTTPPNHAPLARFIAAVSTLSEVNWVRALRFPQEVLDALHKYHPSCKLNLLHFYLQAWKHQGFSDRDVAVVTSPCLHSIRCYYYRYVGNDEVIESAILRTLCLAPNLKKVDLVLVPQIRPADRRIYRFEPTAGASNAVARLETLSFSLNTPMSVERFEQWRQKIDIGHLRTMSIGRIDEPTLAQSICAVAPYFQRLERLSLNLRVSPRRRREYWRSVEEMMKELPPLKGLWLVGDRNAPFISKVLSRHGATLQSLGLDSRNISHHIRLQRQTRPYYNAEEIANFANMCPVLRELHLTVHRVQGRAPEVNVYKALGRFPSLVHLCVKLDCVASADDPPDDSDPSSLPVNAAYYSDVREVRAICINAAIDEPLAGSIFNTILSSQRTRRLASLRLLPTGDRRPGTLSIPEPFEPDGLFRCFAVTRLPSSETGVLNVERLRIHDYSMPPWRTLDLWE</sequence>
<dbReference type="FunFam" id="2.160.20.10:FF:000002">
    <property type="entry name" value="Endopolygalacturonase D"/>
    <property type="match status" value="1"/>
</dbReference>
<evidence type="ECO:0000256" key="6">
    <source>
        <dbReference type="ARBA" id="ARBA00022737"/>
    </source>
</evidence>
<keyword evidence="6" id="KW-0677">Repeat</keyword>
<dbReference type="EMBL" id="JACBAG010001781">
    <property type="protein sequence ID" value="KAF7182364.1"/>
    <property type="molecule type" value="Genomic_DNA"/>
</dbReference>
<evidence type="ECO:0000256" key="11">
    <source>
        <dbReference type="ARBA" id="ARBA00023316"/>
    </source>
</evidence>
<feature type="chain" id="PRO_5034655191" description="endo-polygalacturonase" evidence="16">
    <location>
        <begin position="20"/>
        <end position="1017"/>
    </location>
</feature>
<dbReference type="AlphaFoldDB" id="A0A8H6QZL0"/>
<dbReference type="InterPro" id="IPR011050">
    <property type="entry name" value="Pectin_lyase_fold/virulence"/>
</dbReference>
<comment type="catalytic activity">
    <reaction evidence="12">
        <text>(1,4-alpha-D-galacturonosyl)n+m + H2O = (1,4-alpha-D-galacturonosyl)n + (1,4-alpha-D-galacturonosyl)m.</text>
        <dbReference type="EC" id="3.2.1.15"/>
    </reaction>
</comment>
<feature type="signal peptide" evidence="16">
    <location>
        <begin position="1"/>
        <end position="19"/>
    </location>
</feature>
<evidence type="ECO:0000256" key="7">
    <source>
        <dbReference type="ARBA" id="ARBA00022801"/>
    </source>
</evidence>
<dbReference type="InterPro" id="IPR032675">
    <property type="entry name" value="LRR_dom_sf"/>
</dbReference>
<dbReference type="GO" id="GO:0004650">
    <property type="term" value="F:polygalacturonase activity"/>
    <property type="evidence" value="ECO:0007669"/>
    <property type="project" value="UniProtKB-EC"/>
</dbReference>
<accession>A0A8H6QZL0</accession>
<dbReference type="Gene3D" id="3.80.10.10">
    <property type="entry name" value="Ribonuclease Inhibitor"/>
    <property type="match status" value="1"/>
</dbReference>
<protein>
    <recommendedName>
        <fullName evidence="3">endo-polygalacturonase</fullName>
        <ecNumber evidence="3">3.2.1.15</ecNumber>
    </recommendedName>
</protein>
<dbReference type="Pfam" id="PF00295">
    <property type="entry name" value="Glyco_hydro_28"/>
    <property type="match status" value="1"/>
</dbReference>
<evidence type="ECO:0000256" key="1">
    <source>
        <dbReference type="ARBA" id="ARBA00004613"/>
    </source>
</evidence>
<dbReference type="GO" id="GO:0071555">
    <property type="term" value="P:cell wall organization"/>
    <property type="evidence" value="ECO:0007669"/>
    <property type="project" value="UniProtKB-KW"/>
</dbReference>
<keyword evidence="9" id="KW-0325">Glycoprotein</keyword>
<keyword evidence="8" id="KW-1015">Disulfide bond</keyword>